<dbReference type="InterPro" id="IPR013762">
    <property type="entry name" value="Integrase-like_cat_sf"/>
</dbReference>
<evidence type="ECO:0000256" key="2">
    <source>
        <dbReference type="ARBA" id="ARBA00023125"/>
    </source>
</evidence>
<keyword evidence="2" id="KW-0238">DNA-binding</keyword>
<evidence type="ECO:0000313" key="7">
    <source>
        <dbReference type="Proteomes" id="UP001053296"/>
    </source>
</evidence>
<feature type="domain" description="Tyr recombinase" evidence="4">
    <location>
        <begin position="276"/>
        <end position="420"/>
    </location>
</feature>
<dbReference type="EMBL" id="AP024485">
    <property type="protein sequence ID" value="BCS88328.1"/>
    <property type="molecule type" value="Genomic_DNA"/>
</dbReference>
<evidence type="ECO:0008006" key="8">
    <source>
        <dbReference type="Google" id="ProtNLM"/>
    </source>
</evidence>
<dbReference type="SUPFAM" id="SSF56349">
    <property type="entry name" value="DNA breaking-rejoining enzymes"/>
    <property type="match status" value="1"/>
</dbReference>
<protein>
    <recommendedName>
        <fullName evidence="8">Integrase</fullName>
    </recommendedName>
</protein>
<feature type="domain" description="DUF6538" evidence="5">
    <location>
        <begin position="7"/>
        <end position="65"/>
    </location>
</feature>
<dbReference type="InterPro" id="IPR011010">
    <property type="entry name" value="DNA_brk_join_enz"/>
</dbReference>
<reference evidence="6" key="1">
    <citation type="journal article" date="2022" name="Arch. Microbiol.">
        <title>Pseudodesulfovibrio sediminis sp. nov., a mesophilic and neutrophilic sulfate-reducing bacterium isolated from sediment of a brackish lake.</title>
        <authorList>
            <person name="Takahashi A."/>
            <person name="Kojima H."/>
            <person name="Watanabe M."/>
            <person name="Fukui M."/>
        </authorList>
    </citation>
    <scope>NUCLEOTIDE SEQUENCE</scope>
    <source>
        <strain evidence="6">SF6</strain>
    </source>
</reference>
<evidence type="ECO:0000256" key="1">
    <source>
        <dbReference type="ARBA" id="ARBA00008857"/>
    </source>
</evidence>
<accession>A0ABM7P644</accession>
<dbReference type="InterPro" id="IPR002104">
    <property type="entry name" value="Integrase_catalytic"/>
</dbReference>
<evidence type="ECO:0000259" key="5">
    <source>
        <dbReference type="Pfam" id="PF20172"/>
    </source>
</evidence>
<keyword evidence="3" id="KW-0233">DNA recombination</keyword>
<dbReference type="Pfam" id="PF00589">
    <property type="entry name" value="Phage_integrase"/>
    <property type="match status" value="1"/>
</dbReference>
<dbReference type="Pfam" id="PF20172">
    <property type="entry name" value="DUF6538"/>
    <property type="match status" value="1"/>
</dbReference>
<organism evidence="6 7">
    <name type="scientific">Pseudodesulfovibrio sediminis</name>
    <dbReference type="NCBI Taxonomy" id="2810563"/>
    <lineage>
        <taxon>Bacteria</taxon>
        <taxon>Pseudomonadati</taxon>
        <taxon>Thermodesulfobacteriota</taxon>
        <taxon>Desulfovibrionia</taxon>
        <taxon>Desulfovibrionales</taxon>
        <taxon>Desulfovibrionaceae</taxon>
    </lineage>
</organism>
<dbReference type="PANTHER" id="PTHR30349:SF41">
    <property type="entry name" value="INTEGRASE_RECOMBINASE PROTEIN MJ0367-RELATED"/>
    <property type="match status" value="1"/>
</dbReference>
<name>A0ABM7P644_9BACT</name>
<dbReference type="CDD" id="cd01184">
    <property type="entry name" value="INT_C_like_1"/>
    <property type="match status" value="1"/>
</dbReference>
<dbReference type="InterPro" id="IPR050090">
    <property type="entry name" value="Tyrosine_recombinase_XerCD"/>
</dbReference>
<dbReference type="Proteomes" id="UP001053296">
    <property type="component" value="Chromosome"/>
</dbReference>
<dbReference type="PANTHER" id="PTHR30349">
    <property type="entry name" value="PHAGE INTEGRASE-RELATED"/>
    <property type="match status" value="1"/>
</dbReference>
<evidence type="ECO:0000313" key="6">
    <source>
        <dbReference type="EMBL" id="BCS88328.1"/>
    </source>
</evidence>
<dbReference type="InterPro" id="IPR046668">
    <property type="entry name" value="DUF6538"/>
</dbReference>
<keyword evidence="7" id="KW-1185">Reference proteome</keyword>
<dbReference type="Gene3D" id="1.10.443.10">
    <property type="entry name" value="Intergrase catalytic core"/>
    <property type="match status" value="1"/>
</dbReference>
<comment type="similarity">
    <text evidence="1">Belongs to the 'phage' integrase family.</text>
</comment>
<evidence type="ECO:0000259" key="4">
    <source>
        <dbReference type="Pfam" id="PF00589"/>
    </source>
</evidence>
<gene>
    <name evidence="6" type="ORF">PSDVSF_15700</name>
</gene>
<sequence>MAGQTRLFRRGATYYHRAKIPVDIKGTYPKTEETFSLMTKDYDKALRLLRIAAVKVDEKFEAHRRMLKGEPALKTKNIIGDTTVAKPETRSPLLSKVRDEWFKMKAIEGGWTKRTTDQNQAWTDRFITIVGDRPIDQYTKADGRKFRDVMSKFPKNVDKFKELKGFSVQNIPQAAESMGLELMSRANVNKYIIGASALWKWISRNYDEEPSNPLDGMAYKIKVNPKKDRDPFTTEELNIIFKAPTFTGCRSYKGWRNPGTYSLRDSYRYWIPLIGLFTGMRLGEMCQLYTEDVREKQGITFFDIHANREDMSLKTAHSERQIPVHAELFRLGFKMYVKRLRAEGQERFFPDLKMSSEGYWSKNASAHFQRFFKVVGVKHGKNCFHSFRHCFEDACRASGVPKEVMDAIQGHRERGMAARYGSGYELGVLNEAMKRIQYGALNLKHLY</sequence>
<proteinExistence type="inferred from homology"/>
<evidence type="ECO:0000256" key="3">
    <source>
        <dbReference type="ARBA" id="ARBA00023172"/>
    </source>
</evidence>
<dbReference type="RefSeq" id="WP_347339463.1">
    <property type="nucleotide sequence ID" value="NZ_AP024485.1"/>
</dbReference>